<sequence length="271" mass="31719">LQYFFANLRFTDHLEVLYRFVLFHDGFYMQTLSTALFDNANKSGIRLGTRSSWPPKVSELSTVLRAVLLTAVTGKSGVFDQIDDWLAFGIKEYENDADICCDANDIAAMDFLYIAYHPPTPLNILLTATSMEKYNRLFCHLLRLNRMSTVMTDIYRMSHSHTRATSERDNLLAPLRFRMLHFVEALRAYTFECAVAEPWQRLTRTLSKRRREEQMDHALMGITNLAELHAFHEHTLDRMLDRCLLRQEHAILHRIIEAIFGLILRLDRMMR</sequence>
<dbReference type="InterPro" id="IPR042241">
    <property type="entry name" value="GCP_C_sf"/>
</dbReference>
<evidence type="ECO:0000256" key="2">
    <source>
        <dbReference type="ARBA" id="ARBA00022490"/>
    </source>
</evidence>
<evidence type="ECO:0000259" key="6">
    <source>
        <dbReference type="Pfam" id="PF04130"/>
    </source>
</evidence>
<feature type="domain" description="Gamma tubulin complex component C-terminal" evidence="6">
    <location>
        <begin position="12"/>
        <end position="270"/>
    </location>
</feature>
<dbReference type="Gene3D" id="1.20.120.1900">
    <property type="entry name" value="Gamma-tubulin complex, C-terminal domain"/>
    <property type="match status" value="1"/>
</dbReference>
<evidence type="ECO:0000313" key="8">
    <source>
        <dbReference type="Proteomes" id="UP000278143"/>
    </source>
</evidence>
<dbReference type="Proteomes" id="UP000278143">
    <property type="component" value="Unassembled WGS sequence"/>
</dbReference>
<dbReference type="GO" id="GO:0043015">
    <property type="term" value="F:gamma-tubulin binding"/>
    <property type="evidence" value="ECO:0007669"/>
    <property type="project" value="InterPro"/>
</dbReference>
<dbReference type="GO" id="GO:0005874">
    <property type="term" value="C:microtubule"/>
    <property type="evidence" value="ECO:0007669"/>
    <property type="project" value="UniProtKB-KW"/>
</dbReference>
<comment type="similarity">
    <text evidence="1 5">Belongs to the TUBGCP family.</text>
</comment>
<feature type="non-terminal residue" evidence="7">
    <location>
        <position position="1"/>
    </location>
</feature>
<dbReference type="PANTHER" id="PTHR19302">
    <property type="entry name" value="GAMMA TUBULIN COMPLEX PROTEIN"/>
    <property type="match status" value="1"/>
</dbReference>
<reference evidence="8" key="1">
    <citation type="journal article" date="2018" name="Nat. Microbiol.">
        <title>Leveraging single-cell genomics to expand the fungal tree of life.</title>
        <authorList>
            <person name="Ahrendt S.R."/>
            <person name="Quandt C.A."/>
            <person name="Ciobanu D."/>
            <person name="Clum A."/>
            <person name="Salamov A."/>
            <person name="Andreopoulos B."/>
            <person name="Cheng J.F."/>
            <person name="Woyke T."/>
            <person name="Pelin A."/>
            <person name="Henrissat B."/>
            <person name="Reynolds N.K."/>
            <person name="Benny G.L."/>
            <person name="Smith M.E."/>
            <person name="James T.Y."/>
            <person name="Grigoriev I.V."/>
        </authorList>
    </citation>
    <scope>NUCLEOTIDE SEQUENCE [LARGE SCALE GENOMIC DNA]</scope>
    <source>
        <strain evidence="8">Benny S71-1</strain>
    </source>
</reference>
<name>A0A4V1J1G3_9FUNG</name>
<dbReference type="AlphaFoldDB" id="A0A4V1J1G3"/>
<dbReference type="EMBL" id="KZ989951">
    <property type="protein sequence ID" value="RKP24959.1"/>
    <property type="molecule type" value="Genomic_DNA"/>
</dbReference>
<dbReference type="GO" id="GO:0000922">
    <property type="term" value="C:spindle pole"/>
    <property type="evidence" value="ECO:0007669"/>
    <property type="project" value="InterPro"/>
</dbReference>
<evidence type="ECO:0000256" key="3">
    <source>
        <dbReference type="ARBA" id="ARBA00022701"/>
    </source>
</evidence>
<keyword evidence="4 5" id="KW-0206">Cytoskeleton</keyword>
<keyword evidence="2 5" id="KW-0963">Cytoplasm</keyword>
<dbReference type="Pfam" id="PF04130">
    <property type="entry name" value="GCP_C_terminal"/>
    <property type="match status" value="1"/>
</dbReference>
<comment type="subcellular location">
    <subcellularLocation>
        <location evidence="5">Cytoplasm</location>
        <location evidence="5">Cytoskeleton</location>
        <location evidence="5">Microtubule organizing center</location>
    </subcellularLocation>
</comment>
<dbReference type="PANTHER" id="PTHR19302:SF70">
    <property type="entry name" value="GAMMA-TUBULIN COMPLEX COMPONENT 6"/>
    <property type="match status" value="1"/>
</dbReference>
<dbReference type="GO" id="GO:0007020">
    <property type="term" value="P:microtubule nucleation"/>
    <property type="evidence" value="ECO:0007669"/>
    <property type="project" value="InterPro"/>
</dbReference>
<organism evidence="7 8">
    <name type="scientific">Syncephalis pseudoplumigaleata</name>
    <dbReference type="NCBI Taxonomy" id="1712513"/>
    <lineage>
        <taxon>Eukaryota</taxon>
        <taxon>Fungi</taxon>
        <taxon>Fungi incertae sedis</taxon>
        <taxon>Zoopagomycota</taxon>
        <taxon>Zoopagomycotina</taxon>
        <taxon>Zoopagomycetes</taxon>
        <taxon>Zoopagales</taxon>
        <taxon>Piptocephalidaceae</taxon>
        <taxon>Syncephalis</taxon>
    </lineage>
</organism>
<dbReference type="GO" id="GO:0000930">
    <property type="term" value="C:gamma-tubulin complex"/>
    <property type="evidence" value="ECO:0007669"/>
    <property type="project" value="TreeGrafter"/>
</dbReference>
<keyword evidence="8" id="KW-1185">Reference proteome</keyword>
<keyword evidence="3 5" id="KW-0493">Microtubule</keyword>
<dbReference type="GO" id="GO:0051225">
    <property type="term" value="P:spindle assembly"/>
    <property type="evidence" value="ECO:0007669"/>
    <property type="project" value="TreeGrafter"/>
</dbReference>
<evidence type="ECO:0000256" key="4">
    <source>
        <dbReference type="ARBA" id="ARBA00023212"/>
    </source>
</evidence>
<dbReference type="InterPro" id="IPR040457">
    <property type="entry name" value="GCP_C"/>
</dbReference>
<dbReference type="InterPro" id="IPR007259">
    <property type="entry name" value="GCP"/>
</dbReference>
<dbReference type="GO" id="GO:0031122">
    <property type="term" value="P:cytoplasmic microtubule organization"/>
    <property type="evidence" value="ECO:0007669"/>
    <property type="project" value="TreeGrafter"/>
</dbReference>
<gene>
    <name evidence="7" type="ORF">SYNPS1DRAFT_8177</name>
</gene>
<dbReference type="OrthoDB" id="775571at2759"/>
<evidence type="ECO:0000256" key="5">
    <source>
        <dbReference type="RuleBase" id="RU363050"/>
    </source>
</evidence>
<evidence type="ECO:0000313" key="7">
    <source>
        <dbReference type="EMBL" id="RKP24959.1"/>
    </source>
</evidence>
<evidence type="ECO:0000256" key="1">
    <source>
        <dbReference type="ARBA" id="ARBA00010337"/>
    </source>
</evidence>
<dbReference type="GO" id="GO:0005816">
    <property type="term" value="C:spindle pole body"/>
    <property type="evidence" value="ECO:0007669"/>
    <property type="project" value="UniProtKB-ARBA"/>
</dbReference>
<proteinExistence type="inferred from homology"/>
<feature type="non-terminal residue" evidence="7">
    <location>
        <position position="271"/>
    </location>
</feature>
<dbReference type="GO" id="GO:0000278">
    <property type="term" value="P:mitotic cell cycle"/>
    <property type="evidence" value="ECO:0007669"/>
    <property type="project" value="TreeGrafter"/>
</dbReference>
<dbReference type="GO" id="GO:0051011">
    <property type="term" value="F:microtubule minus-end binding"/>
    <property type="evidence" value="ECO:0007669"/>
    <property type="project" value="TreeGrafter"/>
</dbReference>
<protein>
    <recommendedName>
        <fullName evidence="5">Spindle pole body component</fullName>
    </recommendedName>
</protein>
<accession>A0A4V1J1G3</accession>
<dbReference type="GO" id="GO:0051321">
    <property type="term" value="P:meiotic cell cycle"/>
    <property type="evidence" value="ECO:0007669"/>
    <property type="project" value="TreeGrafter"/>
</dbReference>